<dbReference type="Gene3D" id="3.40.630.30">
    <property type="match status" value="1"/>
</dbReference>
<evidence type="ECO:0000259" key="1">
    <source>
        <dbReference type="PROSITE" id="PS51186"/>
    </source>
</evidence>
<dbReference type="PROSITE" id="PS51186">
    <property type="entry name" value="GNAT"/>
    <property type="match status" value="1"/>
</dbReference>
<reference evidence="2 3" key="1">
    <citation type="journal article" date="2015" name="Nature">
        <title>rRNA introns, odd ribosomes, and small enigmatic genomes across a large radiation of phyla.</title>
        <authorList>
            <person name="Brown C.T."/>
            <person name="Hug L.A."/>
            <person name="Thomas B.C."/>
            <person name="Sharon I."/>
            <person name="Castelle C.J."/>
            <person name="Singh A."/>
            <person name="Wilkins M.J."/>
            <person name="Williams K.H."/>
            <person name="Banfield J.F."/>
        </authorList>
    </citation>
    <scope>NUCLEOTIDE SEQUENCE [LARGE SCALE GENOMIC DNA]</scope>
</reference>
<dbReference type="GO" id="GO:0016747">
    <property type="term" value="F:acyltransferase activity, transferring groups other than amino-acyl groups"/>
    <property type="evidence" value="ECO:0007669"/>
    <property type="project" value="InterPro"/>
</dbReference>
<dbReference type="AlphaFoldDB" id="A0A0G1ILY3"/>
<keyword evidence="2" id="KW-0808">Transferase</keyword>
<dbReference type="SUPFAM" id="SSF55729">
    <property type="entry name" value="Acyl-CoA N-acyltransferases (Nat)"/>
    <property type="match status" value="1"/>
</dbReference>
<dbReference type="InterPro" id="IPR000182">
    <property type="entry name" value="GNAT_dom"/>
</dbReference>
<feature type="domain" description="N-acetyltransferase" evidence="1">
    <location>
        <begin position="107"/>
        <end position="243"/>
    </location>
</feature>
<name>A0A0G1ILY3_9BACT</name>
<organism evidence="2 3">
    <name type="scientific">Candidatus Giovannonibacteria bacterium GW2011_GWA1_44_25</name>
    <dbReference type="NCBI Taxonomy" id="1618645"/>
    <lineage>
        <taxon>Bacteria</taxon>
        <taxon>Candidatus Giovannoniibacteriota</taxon>
    </lineage>
</organism>
<evidence type="ECO:0000313" key="3">
    <source>
        <dbReference type="Proteomes" id="UP000034087"/>
    </source>
</evidence>
<gene>
    <name evidence="2" type="ORF">UW53_C0001G0081</name>
</gene>
<protein>
    <submittedName>
        <fullName evidence="2">GCN5-related N-acetyltransferase</fullName>
    </submittedName>
</protein>
<sequence>MADFYKDNFDSDIMHRNVFKLYLKGDSGGEKKIASLLKRHSVDSVFCFSDFLAKNIFALENLKFNFLSIRNTYKLAGSGYTARSTQKLDDRFKVLQYSKDKPKISKPDILRFARIIGATSRYFHDSAIPKIYAERLYVRWIENSLKGYADECFMVMRGGRLAGLITLKIKEAAGYIDLIGVGENYQGIGLGGVLASRSIEYFKSKNIKNIFVVTEGENLQANIFYQKNGFITQNVELVYHKHF</sequence>
<dbReference type="Proteomes" id="UP000034087">
    <property type="component" value="Unassembled WGS sequence"/>
</dbReference>
<dbReference type="Pfam" id="PF00583">
    <property type="entry name" value="Acetyltransf_1"/>
    <property type="match status" value="1"/>
</dbReference>
<accession>A0A0G1ILY3</accession>
<dbReference type="CDD" id="cd04301">
    <property type="entry name" value="NAT_SF"/>
    <property type="match status" value="1"/>
</dbReference>
<dbReference type="InterPro" id="IPR016181">
    <property type="entry name" value="Acyl_CoA_acyltransferase"/>
</dbReference>
<dbReference type="EMBL" id="LCIR01000001">
    <property type="protein sequence ID" value="KKT60431.1"/>
    <property type="molecule type" value="Genomic_DNA"/>
</dbReference>
<proteinExistence type="predicted"/>
<comment type="caution">
    <text evidence="2">The sequence shown here is derived from an EMBL/GenBank/DDBJ whole genome shotgun (WGS) entry which is preliminary data.</text>
</comment>
<evidence type="ECO:0000313" key="2">
    <source>
        <dbReference type="EMBL" id="KKT60431.1"/>
    </source>
</evidence>